<evidence type="ECO:0000313" key="4">
    <source>
        <dbReference type="Proteomes" id="UP000053110"/>
    </source>
</evidence>
<keyword evidence="1" id="KW-0732">Signal</keyword>
<accession>A0A061HM70</accession>
<reference evidence="3" key="3">
    <citation type="submission" date="2018-07" db="EMBL/GenBank/DDBJ databases">
        <authorList>
            <person name="Quirk P.G."/>
            <person name="Krulwich T.A."/>
        </authorList>
    </citation>
    <scope>NUCLEOTIDE SEQUENCE</scope>
    <source>
        <strain evidence="3">96224</strain>
    </source>
</reference>
<protein>
    <submittedName>
        <fullName evidence="3">BgtE-6000</fullName>
    </submittedName>
    <submittedName>
        <fullName evidence="2">Putative secreted effector protein</fullName>
    </submittedName>
</protein>
<feature type="signal peptide" evidence="1">
    <location>
        <begin position="1"/>
        <end position="24"/>
    </location>
</feature>
<dbReference type="Proteomes" id="UP000053110">
    <property type="component" value="Unassembled WGS sequence"/>
</dbReference>
<reference evidence="4" key="1">
    <citation type="journal article" date="2013" name="Nat. Genet.">
        <title>The wheat powdery mildew genome shows the unique evolution of an obligate biotroph.</title>
        <authorList>
            <person name="Wicker T."/>
            <person name="Oberhaensli S."/>
            <person name="Parlange F."/>
            <person name="Buchmann J.P."/>
            <person name="Shatalina M."/>
            <person name="Roffler S."/>
            <person name="Ben-David R."/>
            <person name="Dolezel J."/>
            <person name="Simkova H."/>
            <person name="Schulze-Lefert P."/>
            <person name="Spanu P.D."/>
            <person name="Bruggmann R."/>
            <person name="Amselem J."/>
            <person name="Quesneville H."/>
            <person name="Ver Loren van Themaat E."/>
            <person name="Paape T."/>
            <person name="Shimizu K.K."/>
            <person name="Keller B."/>
        </authorList>
    </citation>
    <scope>NUCLEOTIDE SEQUENCE [LARGE SCALE GENOMIC DNA]</scope>
    <source>
        <strain evidence="4">96224</strain>
    </source>
</reference>
<reference evidence="2" key="2">
    <citation type="submission" date="2013-01" db="EMBL/GenBank/DDBJ databases">
        <title>The wheat powdery mildew genome reveals unique evolution of an obligate biotroph.</title>
        <authorList>
            <person name="Oberhaensli S."/>
            <person name="Wicker T."/>
            <person name="Keller B."/>
        </authorList>
    </citation>
    <scope>NUCLEOTIDE SEQUENCE</scope>
    <source>
        <strain evidence="2">96224</strain>
    </source>
</reference>
<dbReference type="OrthoDB" id="10303252at2759"/>
<gene>
    <name evidence="2" type="ORF">BGT96224_E6000</name>
    <name evidence="3" type="ORF">BGT96224V2_LOCUS1522</name>
</gene>
<dbReference type="AlphaFoldDB" id="A0A061HM70"/>
<dbReference type="Gene3D" id="3.10.450.30">
    <property type="entry name" value="Microbial ribonucleases"/>
    <property type="match status" value="1"/>
</dbReference>
<proteinExistence type="predicted"/>
<organism evidence="3">
    <name type="scientific">Blumeria graminis f. sp. tritici 96224</name>
    <dbReference type="NCBI Taxonomy" id="1268274"/>
    <lineage>
        <taxon>Eukaryota</taxon>
        <taxon>Fungi</taxon>
        <taxon>Dikarya</taxon>
        <taxon>Ascomycota</taxon>
        <taxon>Pezizomycotina</taxon>
        <taxon>Leotiomycetes</taxon>
        <taxon>Erysiphales</taxon>
        <taxon>Erysiphaceae</taxon>
        <taxon>Blumeria</taxon>
    </lineage>
</organism>
<evidence type="ECO:0000313" key="2">
    <source>
        <dbReference type="EMBL" id="EPQ66794.1"/>
    </source>
</evidence>
<sequence>MQNILLSSFFVLLHTYLHITGGSASPTSKDKSKLGLSINDFVCNGDYVSSSKVKQSIDTAWKALFTTQPNDVYVNHVEDTRIFGSTSKTLFSGPVSIHSDSGIPDEGYKTIIRVVFDFRRNLVGIITIHKNGVRHCREILGLSNSAPFDVNLHDIMGFKCANQVFDFQYIASSYTAACSELLSGTGLPGEYPKIKDGPGFPYNKLYAWPLLPDSKLYNHGDATYNKFIVFSDGIETLSVYYTDNYREHVCPAIWTNKTPVLSTPDFLMKHYRAPITSDSLIHCHGKSFEPHYIVDNIQFAKYAHQFLSEHRLDFIFPAPIGDKSTSPGLSNWLWPLRLQEDFHQARQHSIEYFLLLSGSFEFLGVFSFEHENYSKCFSEALDNFSHDMPHNYLPL</sequence>
<dbReference type="EMBL" id="KE374986">
    <property type="protein sequence ID" value="EPQ66794.1"/>
    <property type="molecule type" value="Genomic_DNA"/>
</dbReference>
<feature type="chain" id="PRO_5044538984" evidence="1">
    <location>
        <begin position="25"/>
        <end position="395"/>
    </location>
</feature>
<name>A0A061HM70_BLUGR</name>
<evidence type="ECO:0000256" key="1">
    <source>
        <dbReference type="SAM" id="SignalP"/>
    </source>
</evidence>
<evidence type="ECO:0000313" key="3">
    <source>
        <dbReference type="EMBL" id="SUZ08351.1"/>
    </source>
</evidence>
<dbReference type="EMBL" id="UIGY01000019">
    <property type="protein sequence ID" value="SUZ08351.1"/>
    <property type="molecule type" value="Genomic_DNA"/>
</dbReference>
<dbReference type="HOGENOM" id="CLU_723587_0_0_1"/>